<dbReference type="InterPro" id="IPR020084">
    <property type="entry name" value="NUDIX_hydrolase_CS"/>
</dbReference>
<dbReference type="Gene3D" id="3.90.79.10">
    <property type="entry name" value="Nucleoside Triphosphate Pyrophosphohydrolase"/>
    <property type="match status" value="1"/>
</dbReference>
<keyword evidence="5" id="KW-1185">Reference proteome</keyword>
<feature type="domain" description="Nudix hydrolase" evidence="3">
    <location>
        <begin position="1"/>
        <end position="126"/>
    </location>
</feature>
<dbReference type="EMBL" id="CP060715">
    <property type="protein sequence ID" value="QNN61282.1"/>
    <property type="molecule type" value="Genomic_DNA"/>
</dbReference>
<dbReference type="Pfam" id="PF00293">
    <property type="entry name" value="NUDIX"/>
    <property type="match status" value="1"/>
</dbReference>
<evidence type="ECO:0000259" key="3">
    <source>
        <dbReference type="PROSITE" id="PS51462"/>
    </source>
</evidence>
<evidence type="ECO:0000313" key="5">
    <source>
        <dbReference type="Proteomes" id="UP000515928"/>
    </source>
</evidence>
<organism evidence="4 5">
    <name type="scientific">Erysipelothrix inopinata</name>
    <dbReference type="NCBI Taxonomy" id="225084"/>
    <lineage>
        <taxon>Bacteria</taxon>
        <taxon>Bacillati</taxon>
        <taxon>Bacillota</taxon>
        <taxon>Erysipelotrichia</taxon>
        <taxon>Erysipelotrichales</taxon>
        <taxon>Erysipelotrichaceae</taxon>
        <taxon>Erysipelothrix</taxon>
    </lineage>
</organism>
<dbReference type="RefSeq" id="WP_187534484.1">
    <property type="nucleotide sequence ID" value="NZ_CBCSHU010000001.1"/>
</dbReference>
<dbReference type="PROSITE" id="PS00893">
    <property type="entry name" value="NUDIX_BOX"/>
    <property type="match status" value="1"/>
</dbReference>
<dbReference type="InterPro" id="IPR000086">
    <property type="entry name" value="NUDIX_hydrolase_dom"/>
</dbReference>
<evidence type="ECO:0000256" key="1">
    <source>
        <dbReference type="ARBA" id="ARBA00005582"/>
    </source>
</evidence>
<dbReference type="PANTHER" id="PTHR43736">
    <property type="entry name" value="ADP-RIBOSE PYROPHOSPHATASE"/>
    <property type="match status" value="1"/>
</dbReference>
<dbReference type="Proteomes" id="UP000515928">
    <property type="component" value="Chromosome"/>
</dbReference>
<dbReference type="GO" id="GO:0016787">
    <property type="term" value="F:hydrolase activity"/>
    <property type="evidence" value="ECO:0007669"/>
    <property type="project" value="UniProtKB-KW"/>
</dbReference>
<evidence type="ECO:0000313" key="4">
    <source>
        <dbReference type="EMBL" id="QNN61282.1"/>
    </source>
</evidence>
<dbReference type="AlphaFoldDB" id="A0A7G9S0A7"/>
<dbReference type="KEGG" id="eio:H9L01_02640"/>
<comment type="similarity">
    <text evidence="1">Belongs to the Nudix hydrolase family.</text>
</comment>
<dbReference type="CDD" id="cd02883">
    <property type="entry name" value="NUDIX_Hydrolase"/>
    <property type="match status" value="1"/>
</dbReference>
<dbReference type="SUPFAM" id="SSF55811">
    <property type="entry name" value="Nudix"/>
    <property type="match status" value="1"/>
</dbReference>
<name>A0A7G9S0A7_9FIRM</name>
<evidence type="ECO:0000256" key="2">
    <source>
        <dbReference type="ARBA" id="ARBA00022801"/>
    </source>
</evidence>
<protein>
    <submittedName>
        <fullName evidence="4">NUDIX domain-containing protein</fullName>
    </submittedName>
</protein>
<proteinExistence type="inferred from homology"/>
<reference evidence="4 5" key="1">
    <citation type="submission" date="2020-08" db="EMBL/GenBank/DDBJ databases">
        <title>Genome sequence of Erysipelothrix inopinata DSM 15511T.</title>
        <authorList>
            <person name="Hyun D.-W."/>
            <person name="Bae J.-W."/>
        </authorList>
    </citation>
    <scope>NUCLEOTIDE SEQUENCE [LARGE SCALE GENOMIC DNA]</scope>
    <source>
        <strain evidence="4 5">DSM 15511</strain>
    </source>
</reference>
<accession>A0A7G9S0A7</accession>
<dbReference type="PANTHER" id="PTHR43736:SF1">
    <property type="entry name" value="DIHYDRONEOPTERIN TRIPHOSPHATE DIPHOSPHATASE"/>
    <property type="match status" value="1"/>
</dbReference>
<dbReference type="PROSITE" id="PS51462">
    <property type="entry name" value="NUDIX"/>
    <property type="match status" value="1"/>
</dbReference>
<gene>
    <name evidence="4" type="ORF">H9L01_02640</name>
</gene>
<dbReference type="InterPro" id="IPR015797">
    <property type="entry name" value="NUDIX_hydrolase-like_dom_sf"/>
</dbReference>
<sequence length="141" mass="16274">MYKEVNVIAVFDKTGKSVLMCHRQKNPYKGLYNFVGGKKNENETAVEGAYRELFEETGISSDDLDLTYLFSTRYHLDGIELQVFYGKLDHDVTLIEEKNPLLWIDVTENFADDTRFAGQGNIKHIIDIIHESQQRKGLIEQ</sequence>
<keyword evidence="2" id="KW-0378">Hydrolase</keyword>